<evidence type="ECO:0000259" key="5">
    <source>
        <dbReference type="SMART" id="SM00235"/>
    </source>
</evidence>
<dbReference type="OrthoDB" id="2148705at2"/>
<dbReference type="Proteomes" id="UP000051647">
    <property type="component" value="Unassembled WGS sequence"/>
</dbReference>
<dbReference type="AlphaFoldDB" id="A0A0R1SAE3"/>
<evidence type="ECO:0000256" key="1">
    <source>
        <dbReference type="ARBA" id="ARBA00022670"/>
    </source>
</evidence>
<keyword evidence="7" id="KW-1185">Reference proteome</keyword>
<dbReference type="STRING" id="1423815.FC27_GL001192"/>
<dbReference type="Pfam" id="PF00413">
    <property type="entry name" value="Peptidase_M10"/>
    <property type="match status" value="1"/>
</dbReference>
<keyword evidence="3" id="KW-0378">Hydrolase</keyword>
<dbReference type="GO" id="GO:0004222">
    <property type="term" value="F:metalloendopeptidase activity"/>
    <property type="evidence" value="ECO:0007669"/>
    <property type="project" value="InterPro"/>
</dbReference>
<feature type="domain" description="Peptidase metallopeptidase" evidence="5">
    <location>
        <begin position="84"/>
        <end position="245"/>
    </location>
</feature>
<accession>A0A0R1SAE3</accession>
<keyword evidence="2" id="KW-0479">Metal-binding</keyword>
<dbReference type="PATRIC" id="fig|1423815.3.peg.1223"/>
<dbReference type="PANTHER" id="PTHR10201">
    <property type="entry name" value="MATRIX METALLOPROTEINASE"/>
    <property type="match status" value="1"/>
</dbReference>
<dbReference type="GO" id="GO:0031012">
    <property type="term" value="C:extracellular matrix"/>
    <property type="evidence" value="ECO:0007669"/>
    <property type="project" value="InterPro"/>
</dbReference>
<evidence type="ECO:0000313" key="6">
    <source>
        <dbReference type="EMBL" id="KRL65900.1"/>
    </source>
</evidence>
<dbReference type="SMART" id="SM00235">
    <property type="entry name" value="ZnMc"/>
    <property type="match status" value="1"/>
</dbReference>
<dbReference type="InterPro" id="IPR024079">
    <property type="entry name" value="MetalloPept_cat_dom_sf"/>
</dbReference>
<proteinExistence type="predicted"/>
<name>A0A0R1SAE3_9LACO</name>
<evidence type="ECO:0000256" key="4">
    <source>
        <dbReference type="ARBA" id="ARBA00022833"/>
    </source>
</evidence>
<evidence type="ECO:0000256" key="3">
    <source>
        <dbReference type="ARBA" id="ARBA00022801"/>
    </source>
</evidence>
<comment type="caution">
    <text evidence="6">The sequence shown here is derived from an EMBL/GenBank/DDBJ whole genome shotgun (WGS) entry which is preliminary data.</text>
</comment>
<dbReference type="InterPro" id="IPR001818">
    <property type="entry name" value="Pept_M10_metallopeptidase"/>
</dbReference>
<keyword evidence="4" id="KW-0862">Zinc</keyword>
<keyword evidence="1 6" id="KW-0645">Protease</keyword>
<dbReference type="eggNOG" id="COG5549">
    <property type="taxonomic scope" value="Bacteria"/>
</dbReference>
<dbReference type="EMBL" id="AZFA01000024">
    <property type="protein sequence ID" value="KRL65900.1"/>
    <property type="molecule type" value="Genomic_DNA"/>
</dbReference>
<protein>
    <submittedName>
        <fullName evidence="6">Zn-dependent protease</fullName>
    </submittedName>
</protein>
<reference evidence="6 7" key="1">
    <citation type="journal article" date="2015" name="Genome Announc.">
        <title>Expanding the biotechnology potential of lactobacilli through comparative genomics of 213 strains and associated genera.</title>
        <authorList>
            <person name="Sun Z."/>
            <person name="Harris H.M."/>
            <person name="McCann A."/>
            <person name="Guo C."/>
            <person name="Argimon S."/>
            <person name="Zhang W."/>
            <person name="Yang X."/>
            <person name="Jeffery I.B."/>
            <person name="Cooney J.C."/>
            <person name="Kagawa T.F."/>
            <person name="Liu W."/>
            <person name="Song Y."/>
            <person name="Salvetti E."/>
            <person name="Wrobel A."/>
            <person name="Rasinkangas P."/>
            <person name="Parkhill J."/>
            <person name="Rea M.C."/>
            <person name="O'Sullivan O."/>
            <person name="Ritari J."/>
            <person name="Douillard F.P."/>
            <person name="Paul Ross R."/>
            <person name="Yang R."/>
            <person name="Briner A.E."/>
            <person name="Felis G.E."/>
            <person name="de Vos W.M."/>
            <person name="Barrangou R."/>
            <person name="Klaenhammer T.R."/>
            <person name="Caufield P.W."/>
            <person name="Cui Y."/>
            <person name="Zhang H."/>
            <person name="O'Toole P.W."/>
        </authorList>
    </citation>
    <scope>NUCLEOTIDE SEQUENCE [LARGE SCALE GENOMIC DNA]</scope>
    <source>
        <strain evidence="6 7">DSM 14857</strain>
    </source>
</reference>
<dbReference type="RefSeq" id="WP_010625104.1">
    <property type="nucleotide sequence ID" value="NZ_AZFA01000024.1"/>
</dbReference>
<dbReference type="GO" id="GO:0006508">
    <property type="term" value="P:proteolysis"/>
    <property type="evidence" value="ECO:0007669"/>
    <property type="project" value="UniProtKB-KW"/>
</dbReference>
<dbReference type="GO" id="GO:0008270">
    <property type="term" value="F:zinc ion binding"/>
    <property type="evidence" value="ECO:0007669"/>
    <property type="project" value="InterPro"/>
</dbReference>
<dbReference type="SUPFAM" id="SSF55486">
    <property type="entry name" value="Metalloproteases ('zincins'), catalytic domain"/>
    <property type="match status" value="1"/>
</dbReference>
<evidence type="ECO:0000313" key="7">
    <source>
        <dbReference type="Proteomes" id="UP000051647"/>
    </source>
</evidence>
<dbReference type="Gene3D" id="3.40.390.10">
    <property type="entry name" value="Collagenase (Catalytic Domain)"/>
    <property type="match status" value="1"/>
</dbReference>
<dbReference type="InterPro" id="IPR006026">
    <property type="entry name" value="Peptidase_Metallo"/>
</dbReference>
<gene>
    <name evidence="6" type="ORF">FC27_GL001192</name>
</gene>
<organism evidence="6 7">
    <name type="scientific">Companilactobacillus versmoldensis DSM 14857 = KCTC 3814</name>
    <dbReference type="NCBI Taxonomy" id="1423815"/>
    <lineage>
        <taxon>Bacteria</taxon>
        <taxon>Bacillati</taxon>
        <taxon>Bacillota</taxon>
        <taxon>Bacilli</taxon>
        <taxon>Lactobacillales</taxon>
        <taxon>Lactobacillaceae</taxon>
        <taxon>Companilactobacillus</taxon>
    </lineage>
</organism>
<evidence type="ECO:0000256" key="2">
    <source>
        <dbReference type="ARBA" id="ARBA00022723"/>
    </source>
</evidence>
<sequence>MRYFLKTLFRGLLLVAVMVALVGVAGYVSTGGNNFSNTSSANRIRSSLLTSAQNFLQRLGLGNIQINTNGQKYQQKSLTPKSTDSTTPIESNVQQVSLNNTFYYHFQSGTSQAVKNVFLSAIDTYNKTGIVKLVPGTADKMQNSLAFGTYNENTTSVSGDMVESELGKGGPETFQSTLGDWNHGMAKLNVYYPEAVSVSVATHELGHALGLGHSGDPQSVMYPTDQGMTQLTQADIDTLKAIYQEQK</sequence>